<reference evidence="3" key="1">
    <citation type="journal article" date="2014" name="Int. J. Syst. Evol. Microbiol.">
        <title>Complete genome sequence of Corynebacterium casei LMG S-19264T (=DSM 44701T), isolated from a smear-ripened cheese.</title>
        <authorList>
            <consortium name="US DOE Joint Genome Institute (JGI-PGF)"/>
            <person name="Walter F."/>
            <person name="Albersmeier A."/>
            <person name="Kalinowski J."/>
            <person name="Ruckert C."/>
        </authorList>
    </citation>
    <scope>NUCLEOTIDE SEQUENCE</scope>
    <source>
        <strain evidence="3">KCTC 42590</strain>
    </source>
</reference>
<reference evidence="3" key="2">
    <citation type="submission" date="2020-09" db="EMBL/GenBank/DDBJ databases">
        <authorList>
            <person name="Sun Q."/>
            <person name="Kim S."/>
        </authorList>
    </citation>
    <scope>NUCLEOTIDE SEQUENCE</scope>
    <source>
        <strain evidence="3">KCTC 42590</strain>
    </source>
</reference>
<dbReference type="EMBL" id="BNCI01000001">
    <property type="protein sequence ID" value="GHF16090.1"/>
    <property type="molecule type" value="Genomic_DNA"/>
</dbReference>
<feature type="domain" description="Peptidase S9 prolyl oligopeptidase catalytic" evidence="1">
    <location>
        <begin position="548"/>
        <end position="744"/>
    </location>
</feature>
<dbReference type="Gene3D" id="2.140.10.30">
    <property type="entry name" value="Dipeptidylpeptidase IV, N-terminal domain"/>
    <property type="match status" value="1"/>
</dbReference>
<evidence type="ECO:0000313" key="4">
    <source>
        <dbReference type="Proteomes" id="UP000630923"/>
    </source>
</evidence>
<dbReference type="Proteomes" id="UP000630923">
    <property type="component" value="Unassembled WGS sequence"/>
</dbReference>
<dbReference type="PANTHER" id="PTHR11731">
    <property type="entry name" value="PROTEASE FAMILY S9B,C DIPEPTIDYL-PEPTIDASE IV-RELATED"/>
    <property type="match status" value="1"/>
</dbReference>
<comment type="caution">
    <text evidence="3">The sequence shown here is derived from an EMBL/GenBank/DDBJ whole genome shotgun (WGS) entry which is preliminary data.</text>
</comment>
<dbReference type="RefSeq" id="WP_191250249.1">
    <property type="nucleotide sequence ID" value="NZ_BNCI01000001.1"/>
</dbReference>
<dbReference type="PANTHER" id="PTHR11731:SF193">
    <property type="entry name" value="DIPEPTIDYL PEPTIDASE 9"/>
    <property type="match status" value="1"/>
</dbReference>
<dbReference type="SUPFAM" id="SSF82171">
    <property type="entry name" value="DPP6 N-terminal domain-like"/>
    <property type="match status" value="1"/>
</dbReference>
<keyword evidence="4" id="KW-1185">Reference proteome</keyword>
<dbReference type="Gene3D" id="3.40.50.1820">
    <property type="entry name" value="alpha/beta hydrolase"/>
    <property type="match status" value="1"/>
</dbReference>
<dbReference type="InterPro" id="IPR050278">
    <property type="entry name" value="Serine_Prot_S9B/DPPIV"/>
</dbReference>
<dbReference type="InterPro" id="IPR002469">
    <property type="entry name" value="Peptidase_S9B_N"/>
</dbReference>
<feature type="domain" description="Dipeptidylpeptidase IV N-terminal" evidence="2">
    <location>
        <begin position="102"/>
        <end position="452"/>
    </location>
</feature>
<proteinExistence type="predicted"/>
<dbReference type="GO" id="GO:0008239">
    <property type="term" value="F:dipeptidyl-peptidase activity"/>
    <property type="evidence" value="ECO:0007669"/>
    <property type="project" value="TreeGrafter"/>
</dbReference>
<dbReference type="GO" id="GO:0008236">
    <property type="term" value="F:serine-type peptidase activity"/>
    <property type="evidence" value="ECO:0007669"/>
    <property type="project" value="InterPro"/>
</dbReference>
<accession>A0A919APU9</accession>
<dbReference type="GO" id="GO:0006508">
    <property type="term" value="P:proteolysis"/>
    <property type="evidence" value="ECO:0007669"/>
    <property type="project" value="InterPro"/>
</dbReference>
<dbReference type="Pfam" id="PF00326">
    <property type="entry name" value="Peptidase_S9"/>
    <property type="match status" value="1"/>
</dbReference>
<dbReference type="InterPro" id="IPR029058">
    <property type="entry name" value="AB_hydrolase_fold"/>
</dbReference>
<sequence length="751" mass="84903">MATIATGAAVAQDAQNPELSTQLTLDRIYSSDEFKAKRLGDNVWLEDGLGYSIIEEVDGDKDRLSVFKYDPASGDKSVLIDVADLTPDGHDKPLKVEKVIWSEDGAYALLYTNSKRVWRQNTQGDYWVMDLATKNLRKLGKNFPESSLMFAKFSPDSSRVAYVQKTGQKIHDIYIESVTTGALTRLTDDGSETIINGTFDWVYEEEFGLRDGFRWSPDGTKIAYWQLDASGVKDFTLINNTDSLYPTLTTFSYPKVGETNSAARIGVVSASGGDTTWMNLSGDPRNMYVAWMEWASNSEEVAIQQLNRRQNTNHFILASASTGKSRTVLTDTDSAWLDPVTDFRWLEDGNEFLWVSEKDGWRQIYRISRDGKTETALTENTYDVIRIRRIDLAGGYIYFDASPDDPQRQYLYRVAVDGSTPAERLTPIDQPGWHSYSISEDGRFAFHHYSTRDKAEVVDLVSLPDHKSLRTFVDNKALQAAYDAADKGKREFFTVTADDGTTLEGLLRLPPDFDPRKKYPVIFYVYGEPAGMTAADRWSDKNELWHIMMTQKGYIFATVDNRGQPAPKGRDWRKSIYRTLGLTNVNDQADAVKKLAAERPYIDMDRIGIWGHSGGGTSTLHAMFRHADVYSVGVSRAPVPDIRLYDTIYQERYSGILPDDADLYEKAVAINYASGLKGNLLLIHGTGDDNVHYQGSERLINKLVEENIQFDFMSYPNRTHGIREGKNTVRHLMETQTRYFLTHLPAGPKDR</sequence>
<evidence type="ECO:0000313" key="3">
    <source>
        <dbReference type="EMBL" id="GHF16090.1"/>
    </source>
</evidence>
<dbReference type="SUPFAM" id="SSF53474">
    <property type="entry name" value="alpha/beta-Hydrolases"/>
    <property type="match status" value="1"/>
</dbReference>
<name>A0A919APU9_9PROT</name>
<dbReference type="InterPro" id="IPR001375">
    <property type="entry name" value="Peptidase_S9_cat"/>
</dbReference>
<dbReference type="AlphaFoldDB" id="A0A919APU9"/>
<evidence type="ECO:0000259" key="2">
    <source>
        <dbReference type="Pfam" id="PF00930"/>
    </source>
</evidence>
<evidence type="ECO:0000259" key="1">
    <source>
        <dbReference type="Pfam" id="PF00326"/>
    </source>
</evidence>
<organism evidence="3 4">
    <name type="scientific">Kordiimonas sediminis</name>
    <dbReference type="NCBI Taxonomy" id="1735581"/>
    <lineage>
        <taxon>Bacteria</taxon>
        <taxon>Pseudomonadati</taxon>
        <taxon>Pseudomonadota</taxon>
        <taxon>Alphaproteobacteria</taxon>
        <taxon>Kordiimonadales</taxon>
        <taxon>Kordiimonadaceae</taxon>
        <taxon>Kordiimonas</taxon>
    </lineage>
</organism>
<protein>
    <submittedName>
        <fullName evidence="3">Peptidase S9</fullName>
    </submittedName>
</protein>
<dbReference type="Pfam" id="PF00930">
    <property type="entry name" value="DPPIV_N"/>
    <property type="match status" value="1"/>
</dbReference>
<gene>
    <name evidence="3" type="primary">dpp4</name>
    <name evidence="3" type="ORF">GCM10017044_07950</name>
</gene>